<keyword evidence="4" id="KW-1185">Reference proteome</keyword>
<keyword evidence="1" id="KW-1133">Transmembrane helix</keyword>
<comment type="caution">
    <text evidence="3">The sequence shown here is derived from an EMBL/GenBank/DDBJ whole genome shotgun (WGS) entry which is preliminary data.</text>
</comment>
<reference evidence="3" key="1">
    <citation type="submission" date="2017-08" db="EMBL/GenBank/DDBJ databases">
        <authorList>
            <person name="Polle J.E."/>
            <person name="Barry K."/>
            <person name="Cushman J."/>
            <person name="Schmutz J."/>
            <person name="Tran D."/>
            <person name="Hathwaick L.T."/>
            <person name="Yim W.C."/>
            <person name="Jenkins J."/>
            <person name="Mckie-Krisberg Z.M."/>
            <person name="Prochnik S."/>
            <person name="Lindquist E."/>
            <person name="Dockter R.B."/>
            <person name="Adam C."/>
            <person name="Molina H."/>
            <person name="Bunkerborg J."/>
            <person name="Jin E."/>
            <person name="Buchheim M."/>
            <person name="Magnuson J."/>
        </authorList>
    </citation>
    <scope>NUCLEOTIDE SEQUENCE</scope>
    <source>
        <strain evidence="3">CCAP 19/18</strain>
    </source>
</reference>
<keyword evidence="1" id="KW-0472">Membrane</keyword>
<name>A0ABQ7GFX3_DUNSA</name>
<accession>A0ABQ7GFX3</accession>
<sequence length="94" mass="10416">MPFALVCAHLMSVILCLPMPVGQSLAQWNFVLKDGTSPRSCPWLHLCIIILSFLLATILPLFLHFLPASYFLYTSKHLCLVGKGTAFSFLFATA</sequence>
<feature type="transmembrane region" description="Helical" evidence="1">
    <location>
        <begin position="42"/>
        <end position="66"/>
    </location>
</feature>
<evidence type="ECO:0000256" key="1">
    <source>
        <dbReference type="SAM" id="Phobius"/>
    </source>
</evidence>
<keyword evidence="1" id="KW-0812">Transmembrane</keyword>
<organism evidence="3 4">
    <name type="scientific">Dunaliella salina</name>
    <name type="common">Green alga</name>
    <name type="synonym">Protococcus salinus</name>
    <dbReference type="NCBI Taxonomy" id="3046"/>
    <lineage>
        <taxon>Eukaryota</taxon>
        <taxon>Viridiplantae</taxon>
        <taxon>Chlorophyta</taxon>
        <taxon>core chlorophytes</taxon>
        <taxon>Chlorophyceae</taxon>
        <taxon>CS clade</taxon>
        <taxon>Chlamydomonadales</taxon>
        <taxon>Dunaliellaceae</taxon>
        <taxon>Dunaliella</taxon>
    </lineage>
</organism>
<protein>
    <submittedName>
        <fullName evidence="3">Uncharacterized protein</fullName>
    </submittedName>
</protein>
<evidence type="ECO:0000256" key="2">
    <source>
        <dbReference type="SAM" id="SignalP"/>
    </source>
</evidence>
<dbReference type="EMBL" id="MU069806">
    <property type="protein sequence ID" value="KAF5833508.1"/>
    <property type="molecule type" value="Genomic_DNA"/>
</dbReference>
<proteinExistence type="predicted"/>
<evidence type="ECO:0000313" key="4">
    <source>
        <dbReference type="Proteomes" id="UP000815325"/>
    </source>
</evidence>
<gene>
    <name evidence="3" type="ORF">DUNSADRAFT_10159</name>
</gene>
<dbReference type="Proteomes" id="UP000815325">
    <property type="component" value="Unassembled WGS sequence"/>
</dbReference>
<evidence type="ECO:0000313" key="3">
    <source>
        <dbReference type="EMBL" id="KAF5833508.1"/>
    </source>
</evidence>
<feature type="chain" id="PRO_5046890094" evidence="2">
    <location>
        <begin position="27"/>
        <end position="94"/>
    </location>
</feature>
<feature type="signal peptide" evidence="2">
    <location>
        <begin position="1"/>
        <end position="26"/>
    </location>
</feature>
<keyword evidence="2" id="KW-0732">Signal</keyword>